<dbReference type="GO" id="GO:0009306">
    <property type="term" value="P:protein secretion"/>
    <property type="evidence" value="ECO:0007669"/>
    <property type="project" value="InterPro"/>
</dbReference>
<comment type="subcellular location">
    <subcellularLocation>
        <location evidence="1 9">Cell membrane</location>
        <topology evidence="1">Multi-pass membrane protein</topology>
    </subcellularLocation>
    <subcellularLocation>
        <location evidence="9">Bacterial flagellum basal body</location>
    </subcellularLocation>
</comment>
<dbReference type="Proteomes" id="UP000179242">
    <property type="component" value="Unassembled WGS sequence"/>
</dbReference>
<dbReference type="GO" id="GO:0005886">
    <property type="term" value="C:plasma membrane"/>
    <property type="evidence" value="ECO:0007669"/>
    <property type="project" value="UniProtKB-SubCell"/>
</dbReference>
<comment type="caution">
    <text evidence="10">The sequence shown here is derived from an EMBL/GenBank/DDBJ whole genome shotgun (WGS) entry which is preliminary data.</text>
</comment>
<dbReference type="PANTHER" id="PTHR34040:SF2">
    <property type="entry name" value="FLAGELLAR BIOSYNTHETIC PROTEIN FLIQ"/>
    <property type="match status" value="1"/>
</dbReference>
<dbReference type="GO" id="GO:0044780">
    <property type="term" value="P:bacterial-type flagellum assembly"/>
    <property type="evidence" value="ECO:0007669"/>
    <property type="project" value="InterPro"/>
</dbReference>
<evidence type="ECO:0000256" key="3">
    <source>
        <dbReference type="ARBA" id="ARBA00021718"/>
    </source>
</evidence>
<keyword evidence="7 9" id="KW-0472">Membrane</keyword>
<proteinExistence type="inferred from homology"/>
<dbReference type="InterPro" id="IPR002191">
    <property type="entry name" value="Bac_export_3"/>
</dbReference>
<dbReference type="EMBL" id="MEUJ01000002">
    <property type="protein sequence ID" value="OGC40932.1"/>
    <property type="molecule type" value="Genomic_DNA"/>
</dbReference>
<keyword evidence="5 9" id="KW-0812">Transmembrane</keyword>
<evidence type="ECO:0000256" key="5">
    <source>
        <dbReference type="ARBA" id="ARBA00022692"/>
    </source>
</evidence>
<organism evidence="10 11">
    <name type="scientific">candidate division WOR-1 bacterium RIFOXYC2_FULL_46_14</name>
    <dbReference type="NCBI Taxonomy" id="1802587"/>
    <lineage>
        <taxon>Bacteria</taxon>
        <taxon>Bacillati</taxon>
        <taxon>Saganbacteria</taxon>
    </lineage>
</organism>
<dbReference type="PANTHER" id="PTHR34040">
    <property type="entry name" value="FLAGELLAR BIOSYNTHETIC PROTEIN FLIQ"/>
    <property type="match status" value="1"/>
</dbReference>
<dbReference type="AlphaFoldDB" id="A0A1F4U7Q9"/>
<sequence length="89" mass="9847">MNQDFAVQVLYQGVTLTLLLSLPAVGVGLLVGFIISLFQAVTQIQEQTLTFVPKVVSVFLIIAFTSPWIFSMIIDFTNSLWANIPAMVR</sequence>
<comment type="similarity">
    <text evidence="2 9">Belongs to the FliQ/MopD/SpaQ family.</text>
</comment>
<keyword evidence="4 9" id="KW-1003">Cell membrane</keyword>
<dbReference type="PRINTS" id="PR00952">
    <property type="entry name" value="TYPE3IMQPROT"/>
</dbReference>
<evidence type="ECO:0000256" key="6">
    <source>
        <dbReference type="ARBA" id="ARBA00022989"/>
    </source>
</evidence>
<keyword evidence="6 9" id="KW-1133">Transmembrane helix</keyword>
<comment type="function">
    <text evidence="9">Role in flagellar biosynthesis.</text>
</comment>
<dbReference type="Pfam" id="PF01313">
    <property type="entry name" value="Bac_export_3"/>
    <property type="match status" value="1"/>
</dbReference>
<feature type="transmembrane region" description="Helical" evidence="9">
    <location>
        <begin position="51"/>
        <end position="74"/>
    </location>
</feature>
<name>A0A1F4U7Q9_UNCSA</name>
<evidence type="ECO:0000313" key="11">
    <source>
        <dbReference type="Proteomes" id="UP000179242"/>
    </source>
</evidence>
<keyword evidence="8 9" id="KW-0975">Bacterial flagellum</keyword>
<dbReference type="NCBIfam" id="TIGR01402">
    <property type="entry name" value="fliQ"/>
    <property type="match status" value="1"/>
</dbReference>
<gene>
    <name evidence="9" type="primary">fliQ</name>
    <name evidence="10" type="ORF">A2438_01415</name>
</gene>
<evidence type="ECO:0000256" key="4">
    <source>
        <dbReference type="ARBA" id="ARBA00022475"/>
    </source>
</evidence>
<dbReference type="InterPro" id="IPR006305">
    <property type="entry name" value="FliQ"/>
</dbReference>
<evidence type="ECO:0000256" key="8">
    <source>
        <dbReference type="ARBA" id="ARBA00023143"/>
    </source>
</evidence>
<evidence type="ECO:0000256" key="1">
    <source>
        <dbReference type="ARBA" id="ARBA00004651"/>
    </source>
</evidence>
<evidence type="ECO:0000313" key="10">
    <source>
        <dbReference type="EMBL" id="OGC40932.1"/>
    </source>
</evidence>
<protein>
    <recommendedName>
        <fullName evidence="3 9">Flagellar biosynthetic protein FliQ</fullName>
    </recommendedName>
</protein>
<evidence type="ECO:0000256" key="7">
    <source>
        <dbReference type="ARBA" id="ARBA00023136"/>
    </source>
</evidence>
<evidence type="ECO:0000256" key="9">
    <source>
        <dbReference type="RuleBase" id="RU364090"/>
    </source>
</evidence>
<evidence type="ECO:0000256" key="2">
    <source>
        <dbReference type="ARBA" id="ARBA00006156"/>
    </source>
</evidence>
<reference evidence="10 11" key="1">
    <citation type="journal article" date="2016" name="Nat. Commun.">
        <title>Thousands of microbial genomes shed light on interconnected biogeochemical processes in an aquifer system.</title>
        <authorList>
            <person name="Anantharaman K."/>
            <person name="Brown C.T."/>
            <person name="Hug L.A."/>
            <person name="Sharon I."/>
            <person name="Castelle C.J."/>
            <person name="Probst A.J."/>
            <person name="Thomas B.C."/>
            <person name="Singh A."/>
            <person name="Wilkins M.J."/>
            <person name="Karaoz U."/>
            <person name="Brodie E.L."/>
            <person name="Williams K.H."/>
            <person name="Hubbard S.S."/>
            <person name="Banfield J.F."/>
        </authorList>
    </citation>
    <scope>NUCLEOTIDE SEQUENCE [LARGE SCALE GENOMIC DNA]</scope>
</reference>
<feature type="transmembrane region" description="Helical" evidence="9">
    <location>
        <begin position="20"/>
        <end position="39"/>
    </location>
</feature>
<dbReference type="PIRSF" id="PIRSF004669">
    <property type="entry name" value="FliQ"/>
    <property type="match status" value="1"/>
</dbReference>
<dbReference type="GO" id="GO:0009425">
    <property type="term" value="C:bacterial-type flagellum basal body"/>
    <property type="evidence" value="ECO:0007669"/>
    <property type="project" value="UniProtKB-SubCell"/>
</dbReference>
<accession>A0A1F4U7Q9</accession>